<dbReference type="Proteomes" id="UP000499080">
    <property type="component" value="Unassembled WGS sequence"/>
</dbReference>
<organism evidence="2 3">
    <name type="scientific">Araneus ventricosus</name>
    <name type="common">Orbweaver spider</name>
    <name type="synonym">Epeira ventricosa</name>
    <dbReference type="NCBI Taxonomy" id="182803"/>
    <lineage>
        <taxon>Eukaryota</taxon>
        <taxon>Metazoa</taxon>
        <taxon>Ecdysozoa</taxon>
        <taxon>Arthropoda</taxon>
        <taxon>Chelicerata</taxon>
        <taxon>Arachnida</taxon>
        <taxon>Araneae</taxon>
        <taxon>Araneomorphae</taxon>
        <taxon>Entelegynae</taxon>
        <taxon>Araneoidea</taxon>
        <taxon>Araneidae</taxon>
        <taxon>Araneus</taxon>
    </lineage>
</organism>
<reference evidence="2 3" key="1">
    <citation type="journal article" date="2019" name="Sci. Rep.">
        <title>Orb-weaving spider Araneus ventricosus genome elucidates the spidroin gene catalogue.</title>
        <authorList>
            <person name="Kono N."/>
            <person name="Nakamura H."/>
            <person name="Ohtoshi R."/>
            <person name="Moran D.A.P."/>
            <person name="Shinohara A."/>
            <person name="Yoshida Y."/>
            <person name="Fujiwara M."/>
            <person name="Mori M."/>
            <person name="Tomita M."/>
            <person name="Arakawa K."/>
        </authorList>
    </citation>
    <scope>NUCLEOTIDE SEQUENCE [LARGE SCALE GENOMIC DNA]</scope>
</reference>
<evidence type="ECO:0000256" key="1">
    <source>
        <dbReference type="SAM" id="MobiDB-lite"/>
    </source>
</evidence>
<evidence type="ECO:0008006" key="4">
    <source>
        <dbReference type="Google" id="ProtNLM"/>
    </source>
</evidence>
<dbReference type="OrthoDB" id="10035396at2759"/>
<accession>A0A4Y2PS65</accession>
<keyword evidence="3" id="KW-1185">Reference proteome</keyword>
<feature type="compositionally biased region" description="Polar residues" evidence="1">
    <location>
        <begin position="15"/>
        <end position="30"/>
    </location>
</feature>
<gene>
    <name evidence="2" type="ORF">AVEN_131856_1</name>
</gene>
<dbReference type="AlphaFoldDB" id="A0A4Y2PS65"/>
<proteinExistence type="predicted"/>
<feature type="compositionally biased region" description="Basic and acidic residues" evidence="1">
    <location>
        <begin position="1"/>
        <end position="13"/>
    </location>
</feature>
<protein>
    <recommendedName>
        <fullName evidence="4">Pre-C2HC domain-containing protein</fullName>
    </recommendedName>
</protein>
<feature type="region of interest" description="Disordered" evidence="1">
    <location>
        <begin position="1"/>
        <end position="48"/>
    </location>
</feature>
<evidence type="ECO:0000313" key="2">
    <source>
        <dbReference type="EMBL" id="GBN52926.1"/>
    </source>
</evidence>
<evidence type="ECO:0000313" key="3">
    <source>
        <dbReference type="Proteomes" id="UP000499080"/>
    </source>
</evidence>
<sequence>MVVDDSLRVDARHPSPSTTPMKDSKPSSSEKVPCSQAPPEPRKPNVPSIVIDDKLNASVLVKTLETLHEKRIMGKMIPGKRLKVFPKTSKDQRKIQRHIVQTNLESYAFEIPDEKQLKVVIRGLPEDHATPVKLLSNSLAKN</sequence>
<name>A0A4Y2PS65_ARAVE</name>
<dbReference type="EMBL" id="BGPR01011782">
    <property type="protein sequence ID" value="GBN52926.1"/>
    <property type="molecule type" value="Genomic_DNA"/>
</dbReference>
<comment type="caution">
    <text evidence="2">The sequence shown here is derived from an EMBL/GenBank/DDBJ whole genome shotgun (WGS) entry which is preliminary data.</text>
</comment>